<protein>
    <submittedName>
        <fullName evidence="1">Uncharacterized protein</fullName>
    </submittedName>
</protein>
<sequence>MQEIDKFEAALMAKLEKGGLDKVALKKISSSIIGLKNQGLVIDRVYIKGQPGYSRVLINGIVDPEFWRKFGSANTPFRRFMVFPYGIINPEGFRFEGIVESY</sequence>
<evidence type="ECO:0000313" key="2">
    <source>
        <dbReference type="Proteomes" id="UP001164653"/>
    </source>
</evidence>
<reference evidence="1" key="1">
    <citation type="submission" date="2022-11" db="EMBL/GenBank/DDBJ databases">
        <title>Dyadobacter pollutisoli sp. nov., isolated from plastic dumped soil.</title>
        <authorList>
            <person name="Kim J.M."/>
            <person name="Kim K.R."/>
            <person name="Lee J.K."/>
            <person name="Hao L."/>
            <person name="Jeon C.O."/>
        </authorList>
    </citation>
    <scope>NUCLEOTIDE SEQUENCE</scope>
    <source>
        <strain evidence="1">U1</strain>
    </source>
</reference>
<accession>A0A9E8SIJ4</accession>
<dbReference type="EMBL" id="CP112998">
    <property type="protein sequence ID" value="WAC09209.1"/>
    <property type="molecule type" value="Genomic_DNA"/>
</dbReference>
<keyword evidence="2" id="KW-1185">Reference proteome</keyword>
<dbReference type="RefSeq" id="WP_244822964.1">
    <property type="nucleotide sequence ID" value="NZ_CP112998.1"/>
</dbReference>
<dbReference type="KEGG" id="dpf:ON006_15765"/>
<evidence type="ECO:0000313" key="1">
    <source>
        <dbReference type="EMBL" id="WAC09209.1"/>
    </source>
</evidence>
<name>A0A9E8SIJ4_9BACT</name>
<dbReference type="AlphaFoldDB" id="A0A9E8SIJ4"/>
<dbReference type="Proteomes" id="UP001164653">
    <property type="component" value="Chromosome"/>
</dbReference>
<proteinExistence type="predicted"/>
<gene>
    <name evidence="1" type="ORF">ON006_15765</name>
</gene>
<organism evidence="1 2">
    <name type="scientific">Dyadobacter pollutisoli</name>
    <dbReference type="NCBI Taxonomy" id="2910158"/>
    <lineage>
        <taxon>Bacteria</taxon>
        <taxon>Pseudomonadati</taxon>
        <taxon>Bacteroidota</taxon>
        <taxon>Cytophagia</taxon>
        <taxon>Cytophagales</taxon>
        <taxon>Spirosomataceae</taxon>
        <taxon>Dyadobacter</taxon>
    </lineage>
</organism>